<name>A0ACC1RLM5_9APHY</name>
<organism evidence="1 2">
    <name type="scientific">Phlebia brevispora</name>
    <dbReference type="NCBI Taxonomy" id="194682"/>
    <lineage>
        <taxon>Eukaryota</taxon>
        <taxon>Fungi</taxon>
        <taxon>Dikarya</taxon>
        <taxon>Basidiomycota</taxon>
        <taxon>Agaricomycotina</taxon>
        <taxon>Agaricomycetes</taxon>
        <taxon>Polyporales</taxon>
        <taxon>Meruliaceae</taxon>
        <taxon>Phlebia</taxon>
    </lineage>
</organism>
<proteinExistence type="predicted"/>
<dbReference type="Proteomes" id="UP001148662">
    <property type="component" value="Unassembled WGS sequence"/>
</dbReference>
<reference evidence="1" key="1">
    <citation type="submission" date="2022-07" db="EMBL/GenBank/DDBJ databases">
        <title>Genome Sequence of Phlebia brevispora.</title>
        <authorList>
            <person name="Buettner E."/>
        </authorList>
    </citation>
    <scope>NUCLEOTIDE SEQUENCE</scope>
    <source>
        <strain evidence="1">MPL23</strain>
    </source>
</reference>
<evidence type="ECO:0000313" key="1">
    <source>
        <dbReference type="EMBL" id="KAJ3521029.1"/>
    </source>
</evidence>
<dbReference type="EMBL" id="JANHOG010002677">
    <property type="protein sequence ID" value="KAJ3521029.1"/>
    <property type="molecule type" value="Genomic_DNA"/>
</dbReference>
<comment type="caution">
    <text evidence="1">The sequence shown here is derived from an EMBL/GenBank/DDBJ whole genome shotgun (WGS) entry which is preliminary data.</text>
</comment>
<sequence length="147" mass="16531">MSLKLASGTYHIMNPYYNSYLTQLKPTTAGTCAVTVKPAAADLKTAVWHVTQRESDGRYIIGMNTINAFYEAGAVHAEKNKDFGWTLVPRVMADKRVAYSVCMDAGSWKITDAKDNEQIIVNYPKDIHMGDLKQQDNMAYLWIFTKA</sequence>
<accession>A0ACC1RLM5</accession>
<keyword evidence="2" id="KW-1185">Reference proteome</keyword>
<gene>
    <name evidence="1" type="ORF">NM688_g9074</name>
</gene>
<evidence type="ECO:0000313" key="2">
    <source>
        <dbReference type="Proteomes" id="UP001148662"/>
    </source>
</evidence>
<protein>
    <submittedName>
        <fullName evidence="1">Uncharacterized protein</fullName>
    </submittedName>
</protein>